<evidence type="ECO:0000256" key="3">
    <source>
        <dbReference type="PIRSR" id="PIRSR004848-1"/>
    </source>
</evidence>
<dbReference type="AlphaFoldDB" id="A0AAD4R7L4"/>
<evidence type="ECO:0000259" key="5">
    <source>
        <dbReference type="Pfam" id="PF01168"/>
    </source>
</evidence>
<dbReference type="PIRSF" id="PIRSF004848">
    <property type="entry name" value="YBL036c_PLPDEIII"/>
    <property type="match status" value="1"/>
</dbReference>
<dbReference type="GO" id="GO:0030170">
    <property type="term" value="F:pyridoxal phosphate binding"/>
    <property type="evidence" value="ECO:0007669"/>
    <property type="project" value="UniProtKB-UniRule"/>
</dbReference>
<dbReference type="EMBL" id="JAKKPZ010000011">
    <property type="protein sequence ID" value="KAI1715523.1"/>
    <property type="molecule type" value="Genomic_DNA"/>
</dbReference>
<gene>
    <name evidence="6" type="ORF">DdX_07841</name>
</gene>
<evidence type="ECO:0000256" key="4">
    <source>
        <dbReference type="RuleBase" id="RU004514"/>
    </source>
</evidence>
<dbReference type="HAMAP" id="MF_02087">
    <property type="entry name" value="PLP_homeostasis"/>
    <property type="match status" value="1"/>
</dbReference>
<dbReference type="PANTHER" id="PTHR10146">
    <property type="entry name" value="PROLINE SYNTHETASE CO-TRANSCRIBED BACTERIAL HOMOLOG PROTEIN"/>
    <property type="match status" value="1"/>
</dbReference>
<dbReference type="NCBIfam" id="TIGR00044">
    <property type="entry name" value="YggS family pyridoxal phosphate-dependent enzyme"/>
    <property type="match status" value="1"/>
</dbReference>
<dbReference type="PANTHER" id="PTHR10146:SF14">
    <property type="entry name" value="PYRIDOXAL PHOSPHATE HOMEOSTASIS PROTEIN"/>
    <property type="match status" value="1"/>
</dbReference>
<evidence type="ECO:0000256" key="2">
    <source>
        <dbReference type="HAMAP-Rule" id="MF_03225"/>
    </source>
</evidence>
<dbReference type="Gene3D" id="3.20.20.10">
    <property type="entry name" value="Alanine racemase"/>
    <property type="match status" value="1"/>
</dbReference>
<comment type="function">
    <text evidence="2">Pyridoxal 5'-phosphate (PLP)-binding protein, which may be involved in intracellular homeostatic regulation of pyridoxal 5'-phosphate (PLP), the active form of vitamin B6.</text>
</comment>
<evidence type="ECO:0000313" key="6">
    <source>
        <dbReference type="EMBL" id="KAI1715523.1"/>
    </source>
</evidence>
<protein>
    <recommendedName>
        <fullName evidence="2">Pyridoxal phosphate homeostasis protein</fullName>
        <shortName evidence="2">PLP homeostasis protein</shortName>
    </recommendedName>
</protein>
<evidence type="ECO:0000256" key="1">
    <source>
        <dbReference type="ARBA" id="ARBA00022898"/>
    </source>
</evidence>
<dbReference type="InterPro" id="IPR001608">
    <property type="entry name" value="Ala_racemase_N"/>
</dbReference>
<proteinExistence type="inferred from homology"/>
<dbReference type="FunFam" id="3.20.20.10:FF:000007">
    <property type="entry name" value="Pyridoxal phosphate homeostasis protein"/>
    <property type="match status" value="1"/>
</dbReference>
<keyword evidence="1 2" id="KW-0663">Pyridoxal phosphate</keyword>
<sequence length="248" mass="27840">MEKSDDSSMIAQNLNYILQRIGETATRYGIKNHPRLVAVSKTKPKEMVVACYEQGQRHFGENYSQELEEKSSQLLSTCPDIKWHFIGHIQSNKVKKLCKIPSLWCVETLDSQKYMDLFQKAVEEEGRPPLNVFIQVNTSGEANKGGVEMENAPTLAKYVIEKCPNLHLLGLMTIGALDESANREKNADFSALVEVRRNVSEAIGRPIEDCELSMGMTNDYELAIQYGSTNVRVGSAIFGARNYGTRNQ</sequence>
<dbReference type="InterPro" id="IPR029066">
    <property type="entry name" value="PLP-binding_barrel"/>
</dbReference>
<dbReference type="SUPFAM" id="SSF51419">
    <property type="entry name" value="PLP-binding barrel"/>
    <property type="match status" value="1"/>
</dbReference>
<dbReference type="CDD" id="cd06822">
    <property type="entry name" value="PLPDE_III_YBL036c_euk"/>
    <property type="match status" value="1"/>
</dbReference>
<dbReference type="PROSITE" id="PS01211">
    <property type="entry name" value="UPF0001"/>
    <property type="match status" value="1"/>
</dbReference>
<evidence type="ECO:0000313" key="7">
    <source>
        <dbReference type="Proteomes" id="UP001201812"/>
    </source>
</evidence>
<reference evidence="6" key="1">
    <citation type="submission" date="2022-01" db="EMBL/GenBank/DDBJ databases">
        <title>Genome Sequence Resource for Two Populations of Ditylenchus destructor, the Migratory Endoparasitic Phytonematode.</title>
        <authorList>
            <person name="Zhang H."/>
            <person name="Lin R."/>
            <person name="Xie B."/>
        </authorList>
    </citation>
    <scope>NUCLEOTIDE SEQUENCE</scope>
    <source>
        <strain evidence="6">BazhouSP</strain>
    </source>
</reference>
<dbReference type="Pfam" id="PF01168">
    <property type="entry name" value="Ala_racemase_N"/>
    <property type="match status" value="1"/>
</dbReference>
<comment type="similarity">
    <text evidence="2 4">Belongs to the pyridoxal phosphate-binding protein YggS/PROSC family.</text>
</comment>
<keyword evidence="7" id="KW-1185">Reference proteome</keyword>
<name>A0AAD4R7L4_9BILA</name>
<feature type="modified residue" description="N6-(pyridoxal phosphate)lysine" evidence="2 3">
    <location>
        <position position="41"/>
    </location>
</feature>
<dbReference type="InterPro" id="IPR011078">
    <property type="entry name" value="PyrdxlP_homeostasis"/>
</dbReference>
<dbReference type="Proteomes" id="UP001201812">
    <property type="component" value="Unassembled WGS sequence"/>
</dbReference>
<comment type="caution">
    <text evidence="6">The sequence shown here is derived from an EMBL/GenBank/DDBJ whole genome shotgun (WGS) entry which is preliminary data.</text>
</comment>
<comment type="cofactor">
    <cofactor evidence="3">
        <name>pyridoxal 5'-phosphate</name>
        <dbReference type="ChEBI" id="CHEBI:597326"/>
    </cofactor>
</comment>
<accession>A0AAD4R7L4</accession>
<organism evidence="6 7">
    <name type="scientific">Ditylenchus destructor</name>
    <dbReference type="NCBI Taxonomy" id="166010"/>
    <lineage>
        <taxon>Eukaryota</taxon>
        <taxon>Metazoa</taxon>
        <taxon>Ecdysozoa</taxon>
        <taxon>Nematoda</taxon>
        <taxon>Chromadorea</taxon>
        <taxon>Rhabditida</taxon>
        <taxon>Tylenchina</taxon>
        <taxon>Tylenchomorpha</taxon>
        <taxon>Sphaerularioidea</taxon>
        <taxon>Anguinidae</taxon>
        <taxon>Anguininae</taxon>
        <taxon>Ditylenchus</taxon>
    </lineage>
</organism>
<feature type="domain" description="Alanine racemase N-terminal" evidence="5">
    <location>
        <begin position="32"/>
        <end position="241"/>
    </location>
</feature>